<keyword evidence="2" id="KW-0675">Receptor</keyword>
<feature type="signal peptide" evidence="1">
    <location>
        <begin position="1"/>
        <end position="23"/>
    </location>
</feature>
<reference evidence="2" key="2">
    <citation type="submission" date="2023-04" db="EMBL/GenBank/DDBJ databases">
        <authorList>
            <person name="Bruccoleri R.E."/>
            <person name="Oakeley E.J."/>
            <person name="Faust A.-M."/>
            <person name="Dessus-Babus S."/>
            <person name="Altorfer M."/>
            <person name="Burckhardt D."/>
            <person name="Oertli M."/>
            <person name="Naumann U."/>
            <person name="Petersen F."/>
            <person name="Wong J."/>
        </authorList>
    </citation>
    <scope>NUCLEOTIDE SEQUENCE</scope>
    <source>
        <strain evidence="2">GSM-AAB239-AS_SAM_17_03QT</strain>
        <tissue evidence="2">Leaf</tissue>
    </source>
</reference>
<keyword evidence="2" id="KW-0808">Transferase</keyword>
<dbReference type="Proteomes" id="UP001140949">
    <property type="component" value="Unassembled WGS sequence"/>
</dbReference>
<comment type="caution">
    <text evidence="2">The sequence shown here is derived from an EMBL/GenBank/DDBJ whole genome shotgun (WGS) entry which is preliminary data.</text>
</comment>
<keyword evidence="1" id="KW-0732">Signal</keyword>
<keyword evidence="2" id="KW-0418">Kinase</keyword>
<organism evidence="2 3">
    <name type="scientific">Iris pallida</name>
    <name type="common">Sweet iris</name>
    <dbReference type="NCBI Taxonomy" id="29817"/>
    <lineage>
        <taxon>Eukaryota</taxon>
        <taxon>Viridiplantae</taxon>
        <taxon>Streptophyta</taxon>
        <taxon>Embryophyta</taxon>
        <taxon>Tracheophyta</taxon>
        <taxon>Spermatophyta</taxon>
        <taxon>Magnoliopsida</taxon>
        <taxon>Liliopsida</taxon>
        <taxon>Asparagales</taxon>
        <taxon>Iridaceae</taxon>
        <taxon>Iridoideae</taxon>
        <taxon>Irideae</taxon>
        <taxon>Iris</taxon>
    </lineage>
</organism>
<evidence type="ECO:0000256" key="1">
    <source>
        <dbReference type="SAM" id="SignalP"/>
    </source>
</evidence>
<sequence length="136" mass="15130">MAWLASKFGFLAVLLALVTAGSGERSSPEAYVTLLYGDEFLLGVQILVGSIRDTGSEKDMVALVSDGISDFAKKLNQQCQGNLLLYFVENQHQVLLVKRHLASLEMKRISEHHFAYACNPPHDHGPSCGRRYYEDD</sequence>
<feature type="chain" id="PRO_5043679888" evidence="1">
    <location>
        <begin position="24"/>
        <end position="136"/>
    </location>
</feature>
<gene>
    <name evidence="2" type="ORF">M6B38_388820</name>
</gene>
<evidence type="ECO:0000313" key="3">
    <source>
        <dbReference type="Proteomes" id="UP001140949"/>
    </source>
</evidence>
<dbReference type="GO" id="GO:0016301">
    <property type="term" value="F:kinase activity"/>
    <property type="evidence" value="ECO:0007669"/>
    <property type="project" value="UniProtKB-KW"/>
</dbReference>
<reference evidence="2" key="1">
    <citation type="journal article" date="2023" name="GigaByte">
        <title>Genome assembly of the bearded iris, Iris pallida Lam.</title>
        <authorList>
            <person name="Bruccoleri R.E."/>
            <person name="Oakeley E.J."/>
            <person name="Faust A.M.E."/>
            <person name="Altorfer M."/>
            <person name="Dessus-Babus S."/>
            <person name="Burckhardt D."/>
            <person name="Oertli M."/>
            <person name="Naumann U."/>
            <person name="Petersen F."/>
            <person name="Wong J."/>
        </authorList>
    </citation>
    <scope>NUCLEOTIDE SEQUENCE</scope>
    <source>
        <strain evidence="2">GSM-AAB239-AS_SAM_17_03QT</strain>
    </source>
</reference>
<name>A0AAX6G1X0_IRIPA</name>
<keyword evidence="3" id="KW-1185">Reference proteome</keyword>
<proteinExistence type="predicted"/>
<dbReference type="EMBL" id="JANAVB010024400">
    <property type="protein sequence ID" value="KAJ6822325.1"/>
    <property type="molecule type" value="Genomic_DNA"/>
</dbReference>
<evidence type="ECO:0000313" key="2">
    <source>
        <dbReference type="EMBL" id="KAJ6822325.1"/>
    </source>
</evidence>
<dbReference type="Gene3D" id="3.90.550.10">
    <property type="entry name" value="Spore Coat Polysaccharide Biosynthesis Protein SpsA, Chain A"/>
    <property type="match status" value="1"/>
</dbReference>
<protein>
    <submittedName>
        <fullName evidence="2">LRR receptor-like serine/threonine-protein kinase ERECTA</fullName>
    </submittedName>
</protein>
<dbReference type="AlphaFoldDB" id="A0AAX6G1X0"/>
<dbReference type="InterPro" id="IPR029044">
    <property type="entry name" value="Nucleotide-diphossugar_trans"/>
</dbReference>
<accession>A0AAX6G1X0</accession>